<dbReference type="Proteomes" id="UP000216446">
    <property type="component" value="Unassembled WGS sequence"/>
</dbReference>
<dbReference type="InParanoid" id="A0A259U2D0"/>
<dbReference type="RefSeq" id="WP_094549988.1">
    <property type="nucleotide sequence ID" value="NZ_MQWB01000001.1"/>
</dbReference>
<evidence type="ECO:0000313" key="3">
    <source>
        <dbReference type="Proteomes" id="UP000216446"/>
    </source>
</evidence>
<evidence type="ECO:0000313" key="2">
    <source>
        <dbReference type="EMBL" id="OZC03998.1"/>
    </source>
</evidence>
<dbReference type="Pfam" id="PF01047">
    <property type="entry name" value="MarR"/>
    <property type="match status" value="1"/>
</dbReference>
<keyword evidence="3" id="KW-1185">Reference proteome</keyword>
<dbReference type="InterPro" id="IPR036388">
    <property type="entry name" value="WH-like_DNA-bd_sf"/>
</dbReference>
<comment type="caution">
    <text evidence="2">The sequence shown here is derived from an EMBL/GenBank/DDBJ whole genome shotgun (WGS) entry which is preliminary data.</text>
</comment>
<dbReference type="GO" id="GO:0003700">
    <property type="term" value="F:DNA-binding transcription factor activity"/>
    <property type="evidence" value="ECO:0007669"/>
    <property type="project" value="InterPro"/>
</dbReference>
<reference evidence="2 3" key="1">
    <citation type="submission" date="2016-11" db="EMBL/GenBank/DDBJ databases">
        <title>Study of marine rhodopsin-containing bacteria.</title>
        <authorList>
            <person name="Yoshizawa S."/>
            <person name="Kumagai Y."/>
            <person name="Kogure K."/>
        </authorList>
    </citation>
    <scope>NUCLEOTIDE SEQUENCE [LARGE SCALE GENOMIC DNA]</scope>
    <source>
        <strain evidence="2 3">SG-29</strain>
    </source>
</reference>
<dbReference type="OrthoDB" id="9806864at2"/>
<feature type="domain" description="HTH marR-type" evidence="1">
    <location>
        <begin position="33"/>
        <end position="128"/>
    </location>
</feature>
<dbReference type="InterPro" id="IPR036390">
    <property type="entry name" value="WH_DNA-bd_sf"/>
</dbReference>
<evidence type="ECO:0000259" key="1">
    <source>
        <dbReference type="SMART" id="SM00347"/>
    </source>
</evidence>
<dbReference type="EMBL" id="MQWB01000001">
    <property type="protein sequence ID" value="OZC03998.1"/>
    <property type="molecule type" value="Genomic_DNA"/>
</dbReference>
<accession>A0A259U2D0</accession>
<dbReference type="SMART" id="SM00347">
    <property type="entry name" value="HTH_MARR"/>
    <property type="match status" value="1"/>
</dbReference>
<protein>
    <recommendedName>
        <fullName evidence="1">HTH marR-type domain-containing protein</fullName>
    </recommendedName>
</protein>
<proteinExistence type="predicted"/>
<name>A0A259U2D0_9BACT</name>
<sequence length="149" mass="16879">MDRKSAEEFVLLHNQLCFALYSSSKMIVDAYEPILAPLGLTYQEYLAMMVLWEEGTILEHDLADRLRADISEIAAWTDELQAKGFIRRTETADGALMEPTEPGRALRAQAIEAVPDAIRCRLLLPEDDISMLREGLYRMMDNIEDTQAG</sequence>
<dbReference type="Gene3D" id="1.10.10.10">
    <property type="entry name" value="Winged helix-like DNA-binding domain superfamily/Winged helix DNA-binding domain"/>
    <property type="match status" value="1"/>
</dbReference>
<gene>
    <name evidence="2" type="ORF">BSZ36_14000</name>
</gene>
<dbReference type="InterPro" id="IPR000835">
    <property type="entry name" value="HTH_MarR-typ"/>
</dbReference>
<organism evidence="2 3">
    <name type="scientific">Rubricoccus marinus</name>
    <dbReference type="NCBI Taxonomy" id="716817"/>
    <lineage>
        <taxon>Bacteria</taxon>
        <taxon>Pseudomonadati</taxon>
        <taxon>Rhodothermota</taxon>
        <taxon>Rhodothermia</taxon>
        <taxon>Rhodothermales</taxon>
        <taxon>Rubricoccaceae</taxon>
        <taxon>Rubricoccus</taxon>
    </lineage>
</organism>
<dbReference type="SUPFAM" id="SSF46785">
    <property type="entry name" value="Winged helix' DNA-binding domain"/>
    <property type="match status" value="1"/>
</dbReference>
<dbReference type="AlphaFoldDB" id="A0A259U2D0"/>